<sequence length="302" mass="32285">MASGGRSPIGEFTLSSSSRSSMNSLLLTGILVIVILSLVSWFILSQQSAAISNRNLAMAAGTNAAVLKSSKKRNNTVVITGPMGAGKTALWCYLRFPNNKGAPKTQVSMAVNSAEVSIDGTSVYLVDVPGHQKHRFDRDAFMPAARAIIFVVDSAEVTRKARHTAEFLYDVLANKHVQQNEIPVMILCNKQDDPSALSNVRIKTMLEDEIDKLRSTRQADLGSLRSIGGSAGAGGLGAGNEDDDDDAAAAEKASDFLGYEGKRFAFEHLSNPVQINESSMAMGLDIGGMEQIKAWVSDAFNA</sequence>
<dbReference type="PANTHER" id="PTHR45909">
    <property type="entry name" value="ADP-RIBOSYLATION FACTOR-RELATED PROTEIN 1"/>
    <property type="match status" value="1"/>
</dbReference>
<evidence type="ECO:0000313" key="12">
    <source>
        <dbReference type="EMBL" id="KAJ2784394.1"/>
    </source>
</evidence>
<dbReference type="AlphaFoldDB" id="A0A9W8HGD1"/>
<comment type="caution">
    <text evidence="12">The sequence shown here is derived from an EMBL/GenBank/DDBJ whole genome shotgun (WGS) entry which is preliminary data.</text>
</comment>
<dbReference type="GO" id="GO:0005789">
    <property type="term" value="C:endoplasmic reticulum membrane"/>
    <property type="evidence" value="ECO:0007669"/>
    <property type="project" value="UniProtKB-SubCell"/>
</dbReference>
<dbReference type="GO" id="GO:0043001">
    <property type="term" value="P:Golgi to plasma membrane protein transport"/>
    <property type="evidence" value="ECO:0007669"/>
    <property type="project" value="TreeGrafter"/>
</dbReference>
<keyword evidence="10" id="KW-0675">Receptor</keyword>
<keyword evidence="9 11" id="KW-0472">Membrane</keyword>
<evidence type="ECO:0000256" key="2">
    <source>
        <dbReference type="ARBA" id="ARBA00005619"/>
    </source>
</evidence>
<dbReference type="GO" id="GO:0005794">
    <property type="term" value="C:Golgi apparatus"/>
    <property type="evidence" value="ECO:0007669"/>
    <property type="project" value="TreeGrafter"/>
</dbReference>
<protein>
    <recommendedName>
        <fullName evidence="3">Signal recognition particle receptor subunit beta</fullName>
    </recommendedName>
</protein>
<dbReference type="InterPro" id="IPR024156">
    <property type="entry name" value="Small_GTPase_ARF"/>
</dbReference>
<evidence type="ECO:0000313" key="13">
    <source>
        <dbReference type="Proteomes" id="UP001140172"/>
    </source>
</evidence>
<keyword evidence="7 11" id="KW-1133">Transmembrane helix</keyword>
<accession>A0A9W8HGD1</accession>
<dbReference type="SUPFAM" id="SSF52540">
    <property type="entry name" value="P-loop containing nucleoside triphosphate hydrolases"/>
    <property type="match status" value="1"/>
</dbReference>
<dbReference type="Pfam" id="PF09439">
    <property type="entry name" value="SRPRB"/>
    <property type="match status" value="1"/>
</dbReference>
<dbReference type="EMBL" id="JANBUM010000114">
    <property type="protein sequence ID" value="KAJ2784394.1"/>
    <property type="molecule type" value="Genomic_DNA"/>
</dbReference>
<proteinExistence type="inferred from homology"/>
<dbReference type="NCBIfam" id="TIGR00231">
    <property type="entry name" value="small_GTP"/>
    <property type="match status" value="1"/>
</dbReference>
<comment type="similarity">
    <text evidence="2">Belongs to the SRP receptor beta subunit family.</text>
</comment>
<keyword evidence="6" id="KW-0256">Endoplasmic reticulum</keyword>
<gene>
    <name evidence="12" type="ORF">GGI15_002260</name>
</gene>
<dbReference type="PANTHER" id="PTHR45909:SF1">
    <property type="entry name" value="ADP-RIBOSYLATION FACTOR-RELATED PROTEIN 1"/>
    <property type="match status" value="1"/>
</dbReference>
<feature type="transmembrane region" description="Helical" evidence="11">
    <location>
        <begin position="25"/>
        <end position="44"/>
    </location>
</feature>
<keyword evidence="5" id="KW-0547">Nucleotide-binding</keyword>
<reference evidence="12" key="1">
    <citation type="submission" date="2022-07" db="EMBL/GenBank/DDBJ databases">
        <title>Phylogenomic reconstructions and comparative analyses of Kickxellomycotina fungi.</title>
        <authorList>
            <person name="Reynolds N.K."/>
            <person name="Stajich J.E."/>
            <person name="Barry K."/>
            <person name="Grigoriev I.V."/>
            <person name="Crous P."/>
            <person name="Smith M.E."/>
        </authorList>
    </citation>
    <scope>NUCLEOTIDE SEQUENCE</scope>
    <source>
        <strain evidence="12">BCRC 34489</strain>
    </source>
</reference>
<dbReference type="InterPro" id="IPR027417">
    <property type="entry name" value="P-loop_NTPase"/>
</dbReference>
<dbReference type="InterPro" id="IPR005225">
    <property type="entry name" value="Small_GTP-bd"/>
</dbReference>
<dbReference type="GO" id="GO:0005525">
    <property type="term" value="F:GTP binding"/>
    <property type="evidence" value="ECO:0007669"/>
    <property type="project" value="UniProtKB-KW"/>
</dbReference>
<evidence type="ECO:0000256" key="1">
    <source>
        <dbReference type="ARBA" id="ARBA00004389"/>
    </source>
</evidence>
<dbReference type="OrthoDB" id="41266at2759"/>
<evidence type="ECO:0000256" key="10">
    <source>
        <dbReference type="ARBA" id="ARBA00023170"/>
    </source>
</evidence>
<keyword evidence="13" id="KW-1185">Reference proteome</keyword>
<dbReference type="GO" id="GO:0034067">
    <property type="term" value="P:protein localization to Golgi apparatus"/>
    <property type="evidence" value="ECO:0007669"/>
    <property type="project" value="TreeGrafter"/>
</dbReference>
<dbReference type="Gene3D" id="3.40.50.300">
    <property type="entry name" value="P-loop containing nucleotide triphosphate hydrolases"/>
    <property type="match status" value="1"/>
</dbReference>
<dbReference type="GO" id="GO:0006886">
    <property type="term" value="P:intracellular protein transport"/>
    <property type="evidence" value="ECO:0007669"/>
    <property type="project" value="TreeGrafter"/>
</dbReference>
<evidence type="ECO:0000256" key="7">
    <source>
        <dbReference type="ARBA" id="ARBA00022989"/>
    </source>
</evidence>
<evidence type="ECO:0000256" key="3">
    <source>
        <dbReference type="ARBA" id="ARBA00020256"/>
    </source>
</evidence>
<evidence type="ECO:0000256" key="5">
    <source>
        <dbReference type="ARBA" id="ARBA00022741"/>
    </source>
</evidence>
<keyword evidence="4 11" id="KW-0812">Transmembrane</keyword>
<evidence type="ECO:0000256" key="8">
    <source>
        <dbReference type="ARBA" id="ARBA00023134"/>
    </source>
</evidence>
<evidence type="ECO:0000256" key="4">
    <source>
        <dbReference type="ARBA" id="ARBA00022692"/>
    </source>
</evidence>
<evidence type="ECO:0000256" key="11">
    <source>
        <dbReference type="SAM" id="Phobius"/>
    </source>
</evidence>
<evidence type="ECO:0000256" key="9">
    <source>
        <dbReference type="ARBA" id="ARBA00023136"/>
    </source>
</evidence>
<organism evidence="12 13">
    <name type="scientific">Coemansia interrupta</name>
    <dbReference type="NCBI Taxonomy" id="1126814"/>
    <lineage>
        <taxon>Eukaryota</taxon>
        <taxon>Fungi</taxon>
        <taxon>Fungi incertae sedis</taxon>
        <taxon>Zoopagomycota</taxon>
        <taxon>Kickxellomycotina</taxon>
        <taxon>Kickxellomycetes</taxon>
        <taxon>Kickxellales</taxon>
        <taxon>Kickxellaceae</taxon>
        <taxon>Coemansia</taxon>
    </lineage>
</organism>
<dbReference type="GO" id="GO:0003924">
    <property type="term" value="F:GTPase activity"/>
    <property type="evidence" value="ECO:0007669"/>
    <property type="project" value="TreeGrafter"/>
</dbReference>
<evidence type="ECO:0000256" key="6">
    <source>
        <dbReference type="ARBA" id="ARBA00022824"/>
    </source>
</evidence>
<name>A0A9W8HGD1_9FUNG</name>
<keyword evidence="8" id="KW-0342">GTP-binding</keyword>
<dbReference type="InterPro" id="IPR019009">
    <property type="entry name" value="SRP_receptor_beta_su"/>
</dbReference>
<comment type="subcellular location">
    <subcellularLocation>
        <location evidence="1">Endoplasmic reticulum membrane</location>
        <topology evidence="1">Single-pass membrane protein</topology>
    </subcellularLocation>
</comment>
<dbReference type="Proteomes" id="UP001140172">
    <property type="component" value="Unassembled WGS sequence"/>
</dbReference>